<evidence type="ECO:0000313" key="4">
    <source>
        <dbReference type="Proteomes" id="UP000243719"/>
    </source>
</evidence>
<name>A0A1H2PQU3_9BURK</name>
<keyword evidence="2" id="KW-0812">Transmembrane</keyword>
<dbReference type="Proteomes" id="UP000243719">
    <property type="component" value="Unassembled WGS sequence"/>
</dbReference>
<dbReference type="RefSeq" id="WP_091908921.1">
    <property type="nucleotide sequence ID" value="NZ_FNLO01000007.1"/>
</dbReference>
<keyword evidence="2" id="KW-1133">Transmembrane helix</keyword>
<feature type="transmembrane region" description="Helical" evidence="2">
    <location>
        <begin position="12"/>
        <end position="30"/>
    </location>
</feature>
<keyword evidence="4" id="KW-1185">Reference proteome</keyword>
<keyword evidence="1" id="KW-0175">Coiled coil</keyword>
<dbReference type="STRING" id="1770053.SAMN05216551_107132"/>
<dbReference type="AlphaFoldDB" id="A0A1H2PQU3"/>
<evidence type="ECO:0000256" key="2">
    <source>
        <dbReference type="SAM" id="Phobius"/>
    </source>
</evidence>
<proteinExistence type="predicted"/>
<evidence type="ECO:0000313" key="3">
    <source>
        <dbReference type="EMBL" id="SDV49180.1"/>
    </source>
</evidence>
<evidence type="ECO:0000256" key="1">
    <source>
        <dbReference type="SAM" id="Coils"/>
    </source>
</evidence>
<organism evidence="3 4">
    <name type="scientific">Chitinasiproducens palmae</name>
    <dbReference type="NCBI Taxonomy" id="1770053"/>
    <lineage>
        <taxon>Bacteria</taxon>
        <taxon>Pseudomonadati</taxon>
        <taxon>Pseudomonadota</taxon>
        <taxon>Betaproteobacteria</taxon>
        <taxon>Burkholderiales</taxon>
        <taxon>Burkholderiaceae</taxon>
        <taxon>Chitinasiproducens</taxon>
    </lineage>
</organism>
<protein>
    <submittedName>
        <fullName evidence="3">Uncharacterized protein</fullName>
    </submittedName>
</protein>
<keyword evidence="2" id="KW-0472">Membrane</keyword>
<sequence length="117" mass="13307">MSWLEGMSDTIKAILATTLTGGFVGGVGWIGRHILSRDSLAKASAEWQKLYEQMNQRAERAEKKVEELQDEMEALRLQHRSDMDALREQHRLAVDALRDELRGALKRVTAIEQDSRS</sequence>
<accession>A0A1H2PQU3</accession>
<reference evidence="4" key="1">
    <citation type="submission" date="2016-09" db="EMBL/GenBank/DDBJ databases">
        <authorList>
            <person name="Varghese N."/>
            <person name="Submissions S."/>
        </authorList>
    </citation>
    <scope>NUCLEOTIDE SEQUENCE [LARGE SCALE GENOMIC DNA]</scope>
    <source>
        <strain evidence="4">JS23</strain>
    </source>
</reference>
<feature type="coiled-coil region" evidence="1">
    <location>
        <begin position="44"/>
        <end position="114"/>
    </location>
</feature>
<dbReference type="EMBL" id="FNLO01000007">
    <property type="protein sequence ID" value="SDV49180.1"/>
    <property type="molecule type" value="Genomic_DNA"/>
</dbReference>
<gene>
    <name evidence="3" type="ORF">SAMN05216551_107132</name>
</gene>